<accession>A0A382VPI2</accession>
<dbReference type="EMBL" id="UINC01153210">
    <property type="protein sequence ID" value="SVD47798.1"/>
    <property type="molecule type" value="Genomic_DNA"/>
</dbReference>
<name>A0A382VPI2_9ZZZZ</name>
<organism evidence="2">
    <name type="scientific">marine metagenome</name>
    <dbReference type="NCBI Taxonomy" id="408172"/>
    <lineage>
        <taxon>unclassified sequences</taxon>
        <taxon>metagenomes</taxon>
        <taxon>ecological metagenomes</taxon>
    </lineage>
</organism>
<dbReference type="InterPro" id="IPR050194">
    <property type="entry name" value="Glycosyltransferase_grp1"/>
</dbReference>
<reference evidence="2" key="1">
    <citation type="submission" date="2018-05" db="EMBL/GenBank/DDBJ databases">
        <authorList>
            <person name="Lanie J.A."/>
            <person name="Ng W.-L."/>
            <person name="Kazmierczak K.M."/>
            <person name="Andrzejewski T.M."/>
            <person name="Davidsen T.M."/>
            <person name="Wayne K.J."/>
            <person name="Tettelin H."/>
            <person name="Glass J.I."/>
            <person name="Rusch D."/>
            <person name="Podicherti R."/>
            <person name="Tsui H.-C.T."/>
            <person name="Winkler M.E."/>
        </authorList>
    </citation>
    <scope>NUCLEOTIDE SEQUENCE</scope>
</reference>
<gene>
    <name evidence="2" type="ORF">METZ01_LOCUS400652</name>
</gene>
<dbReference type="PANTHER" id="PTHR45947">
    <property type="entry name" value="SULFOQUINOVOSYL TRANSFERASE SQD2"/>
    <property type="match status" value="1"/>
</dbReference>
<dbReference type="InterPro" id="IPR001296">
    <property type="entry name" value="Glyco_trans_1"/>
</dbReference>
<feature type="domain" description="Glycosyl transferase family 1" evidence="1">
    <location>
        <begin position="50"/>
        <end position="216"/>
    </location>
</feature>
<evidence type="ECO:0000313" key="2">
    <source>
        <dbReference type="EMBL" id="SVD47798.1"/>
    </source>
</evidence>
<evidence type="ECO:0000259" key="1">
    <source>
        <dbReference type="Pfam" id="PF00534"/>
    </source>
</evidence>
<dbReference type="PANTHER" id="PTHR45947:SF3">
    <property type="entry name" value="SULFOQUINOVOSYL TRANSFERASE SQD2"/>
    <property type="match status" value="1"/>
</dbReference>
<sequence length="231" mass="25911">MTFKASAKSADAVVVSSKLEYEDAIEFGIKKDKLHVIPMGIDVDEYMNKPVRQNEDTINILFVGRIARVRRIEILLQAVAKLPIRFYLTLVGGEEKTSSLSRSGYLDELKKLCKNLNINDRVTFIGPVAQDELFNWYSKGDIFVYPSLYENFGQPILEAAAAGLPIVSTSVGVAKEIIQDGETGFLVAGDDQEIADRITQLADNNLRMKMGNALKKKVRNLYGWQEIIDQY</sequence>
<dbReference type="CDD" id="cd03801">
    <property type="entry name" value="GT4_PimA-like"/>
    <property type="match status" value="1"/>
</dbReference>
<protein>
    <recommendedName>
        <fullName evidence="1">Glycosyl transferase family 1 domain-containing protein</fullName>
    </recommendedName>
</protein>
<dbReference type="Gene3D" id="3.40.50.2000">
    <property type="entry name" value="Glycogen Phosphorylase B"/>
    <property type="match status" value="2"/>
</dbReference>
<proteinExistence type="predicted"/>
<feature type="non-terminal residue" evidence="2">
    <location>
        <position position="231"/>
    </location>
</feature>
<dbReference type="SUPFAM" id="SSF53756">
    <property type="entry name" value="UDP-Glycosyltransferase/glycogen phosphorylase"/>
    <property type="match status" value="1"/>
</dbReference>
<dbReference type="Pfam" id="PF00534">
    <property type="entry name" value="Glycos_transf_1"/>
    <property type="match status" value="1"/>
</dbReference>
<dbReference type="GO" id="GO:0016757">
    <property type="term" value="F:glycosyltransferase activity"/>
    <property type="evidence" value="ECO:0007669"/>
    <property type="project" value="InterPro"/>
</dbReference>
<dbReference type="AlphaFoldDB" id="A0A382VPI2"/>